<comment type="similarity">
    <text evidence="4 11">Belongs to the protoporphyrinogen/coproporphyrinogen oxidase family. Coproporphyrinogen III oxidase subfamily.</text>
</comment>
<dbReference type="EMBL" id="BMOS01000017">
    <property type="protein sequence ID" value="GGN60559.1"/>
    <property type="molecule type" value="Genomic_DNA"/>
</dbReference>
<proteinExistence type="inferred from homology"/>
<comment type="cofactor">
    <cofactor evidence="2 11">
        <name>FAD</name>
        <dbReference type="ChEBI" id="CHEBI:57692"/>
    </cofactor>
</comment>
<evidence type="ECO:0000256" key="10">
    <source>
        <dbReference type="ARBA" id="ARBA00023133"/>
    </source>
</evidence>
<evidence type="ECO:0000256" key="5">
    <source>
        <dbReference type="ARBA" id="ARBA00012402"/>
    </source>
</evidence>
<dbReference type="PANTHER" id="PTHR42923:SF3">
    <property type="entry name" value="PROTOPORPHYRINOGEN OXIDASE"/>
    <property type="match status" value="1"/>
</dbReference>
<keyword evidence="14" id="KW-1185">Reference proteome</keyword>
<reference evidence="13" key="1">
    <citation type="journal article" date="2014" name="Int. J. Syst. Evol. Microbiol.">
        <title>Complete genome sequence of Corynebacterium casei LMG S-19264T (=DSM 44701T), isolated from a smear-ripened cheese.</title>
        <authorList>
            <consortium name="US DOE Joint Genome Institute (JGI-PGF)"/>
            <person name="Walter F."/>
            <person name="Albersmeier A."/>
            <person name="Kalinowski J."/>
            <person name="Ruckert C."/>
        </authorList>
    </citation>
    <scope>NUCLEOTIDE SEQUENCE</scope>
    <source>
        <strain evidence="13">JCM 17251</strain>
    </source>
</reference>
<reference evidence="13" key="2">
    <citation type="submission" date="2020-09" db="EMBL/GenBank/DDBJ databases">
        <authorList>
            <person name="Sun Q."/>
            <person name="Ohkuma M."/>
        </authorList>
    </citation>
    <scope>NUCLEOTIDE SEQUENCE</scope>
    <source>
        <strain evidence="13">JCM 17251</strain>
    </source>
</reference>
<keyword evidence="11" id="KW-0963">Cytoplasm</keyword>
<name>A0A917XZJ0_9BACI</name>
<comment type="pathway">
    <text evidence="3 11">Porphyrin-containing compound metabolism; protoheme biosynthesis.</text>
</comment>
<dbReference type="SUPFAM" id="SSF51905">
    <property type="entry name" value="FAD/NAD(P)-binding domain"/>
    <property type="match status" value="1"/>
</dbReference>
<evidence type="ECO:0000259" key="12">
    <source>
        <dbReference type="Pfam" id="PF01593"/>
    </source>
</evidence>
<evidence type="ECO:0000256" key="3">
    <source>
        <dbReference type="ARBA" id="ARBA00004744"/>
    </source>
</evidence>
<dbReference type="PANTHER" id="PTHR42923">
    <property type="entry name" value="PROTOPORPHYRINOGEN OXIDASE"/>
    <property type="match status" value="1"/>
</dbReference>
<dbReference type="Pfam" id="PF01593">
    <property type="entry name" value="Amino_oxidase"/>
    <property type="match status" value="1"/>
</dbReference>
<evidence type="ECO:0000256" key="8">
    <source>
        <dbReference type="ARBA" id="ARBA00022827"/>
    </source>
</evidence>
<evidence type="ECO:0000256" key="9">
    <source>
        <dbReference type="ARBA" id="ARBA00023002"/>
    </source>
</evidence>
<accession>A0A917XZJ0</accession>
<feature type="domain" description="Amine oxidase" evidence="12">
    <location>
        <begin position="11"/>
        <end position="456"/>
    </location>
</feature>
<keyword evidence="10 11" id="KW-0350">Heme biosynthesis</keyword>
<dbReference type="Gene3D" id="3.50.50.60">
    <property type="entry name" value="FAD/NAD(P)-binding domain"/>
    <property type="match status" value="1"/>
</dbReference>
<dbReference type="RefSeq" id="WP_229782701.1">
    <property type="nucleotide sequence ID" value="NZ_BMOS01000017.1"/>
</dbReference>
<keyword evidence="7 11" id="KW-0285">Flavoprotein</keyword>
<dbReference type="InterPro" id="IPR050464">
    <property type="entry name" value="Zeta_carotene_desat/Oxidored"/>
</dbReference>
<evidence type="ECO:0000313" key="14">
    <source>
        <dbReference type="Proteomes" id="UP000624041"/>
    </source>
</evidence>
<evidence type="ECO:0000256" key="4">
    <source>
        <dbReference type="ARBA" id="ARBA00008310"/>
    </source>
</evidence>
<dbReference type="NCBIfam" id="NF008845">
    <property type="entry name" value="PRK11883.1-5"/>
    <property type="match status" value="1"/>
</dbReference>
<comment type="catalytic activity">
    <reaction evidence="1">
        <text>coproporphyrinogen III + 3 O2 = coproporphyrin III + 3 H2O2</text>
        <dbReference type="Rhea" id="RHEA:43436"/>
        <dbReference type="ChEBI" id="CHEBI:15379"/>
        <dbReference type="ChEBI" id="CHEBI:16240"/>
        <dbReference type="ChEBI" id="CHEBI:57309"/>
        <dbReference type="ChEBI" id="CHEBI:131725"/>
        <dbReference type="EC" id="1.3.3.15"/>
    </reaction>
    <physiologicalReaction direction="left-to-right" evidence="1">
        <dbReference type="Rhea" id="RHEA:43437"/>
    </physiologicalReaction>
</comment>
<comment type="function">
    <text evidence="11">Involved in coproporphyrin-dependent heme b biosynthesis. Catalyzes the oxidation of coproporphyrinogen III to coproporphyrin III.</text>
</comment>
<dbReference type="AlphaFoldDB" id="A0A917XZJ0"/>
<dbReference type="InterPro" id="IPR036188">
    <property type="entry name" value="FAD/NAD-bd_sf"/>
</dbReference>
<keyword evidence="9 11" id="KW-0560">Oxidoreductase</keyword>
<evidence type="ECO:0000313" key="13">
    <source>
        <dbReference type="EMBL" id="GGN60559.1"/>
    </source>
</evidence>
<comment type="subcellular location">
    <subcellularLocation>
        <location evidence="11">Cytoplasm</location>
    </subcellularLocation>
</comment>
<dbReference type="NCBIfam" id="TIGR00562">
    <property type="entry name" value="proto_IX_ox"/>
    <property type="match status" value="1"/>
</dbReference>
<evidence type="ECO:0000256" key="6">
    <source>
        <dbReference type="ARBA" id="ARBA00019046"/>
    </source>
</evidence>
<protein>
    <recommendedName>
        <fullName evidence="6 11">Coproporphyrinogen III oxidase</fullName>
        <ecNumber evidence="5 11">1.3.3.15</ecNumber>
    </recommendedName>
</protein>
<dbReference type="InterPro" id="IPR004572">
    <property type="entry name" value="Protoporphyrinogen_oxidase"/>
</dbReference>
<dbReference type="SUPFAM" id="SSF54373">
    <property type="entry name" value="FAD-linked reductases, C-terminal domain"/>
    <property type="match status" value="1"/>
</dbReference>
<sequence>MRNIVIIGGGITGLSAAFYLQQESKRKQEPINLKLIEASERLGGKIKTMKRDGFTIEQGPDSLLSRKPAIVELTKELGLEDEMIFNETGSSFILVDGKLHQMPAGTFMGVPKEEKAIVDTEIFTEAGKKRALEELEIPKGEPVEDQSLGLFMRRRFGDEAVNRLIAPMLAGIHSGDIDAMSLMAIYPLFYELEQKYGSVMKGLQEHMPNQPVTKEKRSSGIFFSFKDGLETLIHQLHEKLAEDTVSTGVAAEQIVKTDSGYEIYLESGEKLAAEAVILATEHSAVPNLFDDHPFLQDLKQIPAVSTANVVMAFDADAIENDLDGTGFQVAREGDIEITACTWTNKKWPSTTPENKVLLRVYVGRPEKQAFMKLSDEALTELVLDELKKVMTIKADPQFTVVTRWKDARPQYQVGHRKFIQRIRDELSTQLPGIQIIGSSYDGAGIPDCVANGKKAALEALQFLQNN</sequence>
<evidence type="ECO:0000256" key="2">
    <source>
        <dbReference type="ARBA" id="ARBA00001974"/>
    </source>
</evidence>
<dbReference type="Gene3D" id="3.90.660.20">
    <property type="entry name" value="Protoporphyrinogen oxidase, mitochondrial, domain 2"/>
    <property type="match status" value="1"/>
</dbReference>
<dbReference type="GO" id="GO:0006783">
    <property type="term" value="P:heme biosynthetic process"/>
    <property type="evidence" value="ECO:0007669"/>
    <property type="project" value="UniProtKB-UniRule"/>
</dbReference>
<dbReference type="Proteomes" id="UP000624041">
    <property type="component" value="Unassembled WGS sequence"/>
</dbReference>
<evidence type="ECO:0000256" key="1">
    <source>
        <dbReference type="ARBA" id="ARBA00001755"/>
    </source>
</evidence>
<evidence type="ECO:0000256" key="11">
    <source>
        <dbReference type="RuleBase" id="RU364052"/>
    </source>
</evidence>
<comment type="caution">
    <text evidence="13">The sequence shown here is derived from an EMBL/GenBank/DDBJ whole genome shotgun (WGS) entry which is preliminary data.</text>
</comment>
<dbReference type="EC" id="1.3.3.15" evidence="5 11"/>
<dbReference type="GO" id="GO:0004729">
    <property type="term" value="F:oxygen-dependent protoporphyrinogen oxidase activity"/>
    <property type="evidence" value="ECO:0007669"/>
    <property type="project" value="UniProtKB-UniRule"/>
</dbReference>
<dbReference type="Gene3D" id="1.10.3110.10">
    <property type="entry name" value="protoporphyrinogen ix oxidase, domain 3"/>
    <property type="match status" value="1"/>
</dbReference>
<dbReference type="InterPro" id="IPR002937">
    <property type="entry name" value="Amino_oxidase"/>
</dbReference>
<gene>
    <name evidence="13" type="primary">hemY</name>
    <name evidence="13" type="ORF">GCM10007971_24630</name>
</gene>
<evidence type="ECO:0000256" key="7">
    <source>
        <dbReference type="ARBA" id="ARBA00022630"/>
    </source>
</evidence>
<dbReference type="GO" id="GO:0005737">
    <property type="term" value="C:cytoplasm"/>
    <property type="evidence" value="ECO:0007669"/>
    <property type="project" value="UniProtKB-SubCell"/>
</dbReference>
<organism evidence="13 14">
    <name type="scientific">Oceanobacillus indicireducens</name>
    <dbReference type="NCBI Taxonomy" id="1004261"/>
    <lineage>
        <taxon>Bacteria</taxon>
        <taxon>Bacillati</taxon>
        <taxon>Bacillota</taxon>
        <taxon>Bacilli</taxon>
        <taxon>Bacillales</taxon>
        <taxon>Bacillaceae</taxon>
        <taxon>Oceanobacillus</taxon>
    </lineage>
</organism>
<keyword evidence="8 11" id="KW-0274">FAD</keyword>